<dbReference type="OrthoDB" id="6995at2157"/>
<accession>A0A484I9R9</accession>
<dbReference type="SUPFAM" id="SSF46785">
    <property type="entry name" value="Winged helix' DNA-binding domain"/>
    <property type="match status" value="2"/>
</dbReference>
<dbReference type="PANTHER" id="PTHR30154">
    <property type="entry name" value="LEUCINE-RESPONSIVE REGULATORY PROTEIN"/>
    <property type="match status" value="1"/>
</dbReference>
<dbReference type="KEGG" id="nfn:NFRAN_1181"/>
<dbReference type="RefSeq" id="WP_134483431.1">
    <property type="nucleotide sequence ID" value="NZ_LR216287.1"/>
</dbReference>
<dbReference type="Gene3D" id="1.10.10.10">
    <property type="entry name" value="Winged helix-like DNA-binding domain superfamily/Winged helix DNA-binding domain"/>
    <property type="match status" value="2"/>
</dbReference>
<dbReference type="PANTHER" id="PTHR30154:SF34">
    <property type="entry name" value="TRANSCRIPTIONAL REGULATOR AZLB"/>
    <property type="match status" value="1"/>
</dbReference>
<dbReference type="GO" id="GO:0043200">
    <property type="term" value="P:response to amino acid"/>
    <property type="evidence" value="ECO:0007669"/>
    <property type="project" value="TreeGrafter"/>
</dbReference>
<dbReference type="InterPro" id="IPR036390">
    <property type="entry name" value="WH_DNA-bd_sf"/>
</dbReference>
<organism evidence="5 6">
    <name type="scientific">Candidatus Nitrosocosmicus franklandianus</name>
    <dbReference type="NCBI Taxonomy" id="1798806"/>
    <lineage>
        <taxon>Archaea</taxon>
        <taxon>Nitrososphaerota</taxon>
        <taxon>Nitrososphaeria</taxon>
        <taxon>Nitrososphaerales</taxon>
        <taxon>Nitrososphaeraceae</taxon>
        <taxon>Candidatus Nitrosocosmicus</taxon>
    </lineage>
</organism>
<protein>
    <submittedName>
        <fullName evidence="5">DNA-binding transcriptional regulator AsnC</fullName>
    </submittedName>
</protein>
<dbReference type="PROSITE" id="PS50956">
    <property type="entry name" value="HTH_ASNC_2"/>
    <property type="match status" value="1"/>
</dbReference>
<keyword evidence="6" id="KW-1185">Reference proteome</keyword>
<keyword evidence="2 5" id="KW-0238">DNA-binding</keyword>
<dbReference type="Proteomes" id="UP000294299">
    <property type="component" value="Chromosome NFRAN"/>
</dbReference>
<dbReference type="Pfam" id="PF13404">
    <property type="entry name" value="HTH_AsnC-type"/>
    <property type="match status" value="2"/>
</dbReference>
<dbReference type="SMART" id="SM00344">
    <property type="entry name" value="HTH_ASNC"/>
    <property type="match status" value="1"/>
</dbReference>
<dbReference type="EMBL" id="LR216287">
    <property type="protein sequence ID" value="VFJ13503.1"/>
    <property type="molecule type" value="Genomic_DNA"/>
</dbReference>
<keyword evidence="3" id="KW-0804">Transcription</keyword>
<dbReference type="PRINTS" id="PR00033">
    <property type="entry name" value="HTHASNC"/>
</dbReference>
<dbReference type="InterPro" id="IPR019888">
    <property type="entry name" value="Tscrpt_reg_AsnC-like"/>
</dbReference>
<evidence type="ECO:0000256" key="2">
    <source>
        <dbReference type="ARBA" id="ARBA00023125"/>
    </source>
</evidence>
<evidence type="ECO:0000256" key="1">
    <source>
        <dbReference type="ARBA" id="ARBA00023015"/>
    </source>
</evidence>
<dbReference type="GO" id="GO:0043565">
    <property type="term" value="F:sequence-specific DNA binding"/>
    <property type="evidence" value="ECO:0007669"/>
    <property type="project" value="InterPro"/>
</dbReference>
<gene>
    <name evidence="5" type="ORF">NFRAN_1181</name>
</gene>
<evidence type="ECO:0000313" key="5">
    <source>
        <dbReference type="EMBL" id="VFJ13503.1"/>
    </source>
</evidence>
<dbReference type="GeneID" id="39420587"/>
<keyword evidence="1" id="KW-0805">Transcription regulation</keyword>
<sequence>MNEDEGTAVLDRTDLTILSTLARDSRSSYNSIGSRVDLTSKSVKARVKKMIHKRVIEKFVVRVNPAVFEFKVFIVLVRTSNGINKDDVIRRIKQLSDIAYYVHHMGRTCVAALIIKKPLDDIFVRSLNRHLLPATIVSSFVLESRVKPIYLSETDLRIIKCLVLSGARTEIADIAKEVGISEKTTARRLARMKDANMLDFSIQCSPPVMIGYIQFAIPIITTKSHRQRVLERMYSEFQENILYSPSVIDSEDRLTFVLFSENVFTIDSILSKVSSFEGVKSADVYILTKWQYYDDWIIREINNRISLRQPLLYGSIKINNVIN</sequence>
<reference evidence="5 6" key="1">
    <citation type="submission" date="2019-02" db="EMBL/GenBank/DDBJ databases">
        <authorList>
            <person name="Lehtovirta-Morley E L."/>
        </authorList>
    </citation>
    <scope>NUCLEOTIDE SEQUENCE [LARGE SCALE GENOMIC DNA]</scope>
    <source>
        <strain evidence="5">NFRAN1</strain>
    </source>
</reference>
<dbReference type="GO" id="GO:0005829">
    <property type="term" value="C:cytosol"/>
    <property type="evidence" value="ECO:0007669"/>
    <property type="project" value="TreeGrafter"/>
</dbReference>
<dbReference type="AlphaFoldDB" id="A0A484I9R9"/>
<evidence type="ECO:0000256" key="3">
    <source>
        <dbReference type="ARBA" id="ARBA00023163"/>
    </source>
</evidence>
<evidence type="ECO:0000259" key="4">
    <source>
        <dbReference type="PROSITE" id="PS50956"/>
    </source>
</evidence>
<proteinExistence type="predicted"/>
<feature type="domain" description="HTH asnC-type" evidence="4">
    <location>
        <begin position="10"/>
        <end position="84"/>
    </location>
</feature>
<dbReference type="InterPro" id="IPR036388">
    <property type="entry name" value="WH-like_DNA-bd_sf"/>
</dbReference>
<evidence type="ECO:0000313" key="6">
    <source>
        <dbReference type="Proteomes" id="UP000294299"/>
    </source>
</evidence>
<dbReference type="InterPro" id="IPR000485">
    <property type="entry name" value="AsnC-type_HTH_dom"/>
</dbReference>
<name>A0A484I9R9_9ARCH</name>